<evidence type="ECO:0000256" key="2">
    <source>
        <dbReference type="ARBA" id="ARBA00023163"/>
    </source>
</evidence>
<keyword evidence="4" id="KW-1133">Transmembrane helix</keyword>
<feature type="region of interest" description="Disordered" evidence="3">
    <location>
        <begin position="691"/>
        <end position="715"/>
    </location>
</feature>
<dbReference type="InterPro" id="IPR025610">
    <property type="entry name" value="MYC/MYB_N"/>
</dbReference>
<protein>
    <recommendedName>
        <fullName evidence="5">BHLH domain-containing protein</fullName>
    </recommendedName>
</protein>
<feature type="domain" description="BHLH" evidence="5">
    <location>
        <begin position="702"/>
        <end position="751"/>
    </location>
</feature>
<dbReference type="Pfam" id="PF23176">
    <property type="entry name" value="bHLH_LHW"/>
    <property type="match status" value="1"/>
</dbReference>
<feature type="transmembrane region" description="Helical" evidence="4">
    <location>
        <begin position="925"/>
        <end position="942"/>
    </location>
</feature>
<dbReference type="EMBL" id="JAGFBR010000002">
    <property type="protein sequence ID" value="KAH0469744.1"/>
    <property type="molecule type" value="Genomic_DNA"/>
</dbReference>
<keyword evidence="4" id="KW-0812">Transmembrane</keyword>
<evidence type="ECO:0000256" key="1">
    <source>
        <dbReference type="ARBA" id="ARBA00023015"/>
    </source>
</evidence>
<evidence type="ECO:0000256" key="3">
    <source>
        <dbReference type="SAM" id="MobiDB-lite"/>
    </source>
</evidence>
<feature type="compositionally biased region" description="Polar residues" evidence="3">
    <location>
        <begin position="609"/>
        <end position="651"/>
    </location>
</feature>
<dbReference type="AlphaFoldDB" id="A0AAV7HPP6"/>
<comment type="caution">
    <text evidence="6">The sequence shown here is derived from an EMBL/GenBank/DDBJ whole genome shotgun (WGS) entry which is preliminary data.</text>
</comment>
<dbReference type="InterPro" id="IPR043561">
    <property type="entry name" value="LHW-like"/>
</dbReference>
<reference evidence="6 7" key="1">
    <citation type="journal article" date="2021" name="Hortic Res">
        <title>Chromosome-scale assembly of the Dendrobium chrysotoxum genome enhances the understanding of orchid evolution.</title>
        <authorList>
            <person name="Zhang Y."/>
            <person name="Zhang G.Q."/>
            <person name="Zhang D."/>
            <person name="Liu X.D."/>
            <person name="Xu X.Y."/>
            <person name="Sun W.H."/>
            <person name="Yu X."/>
            <person name="Zhu X."/>
            <person name="Wang Z.W."/>
            <person name="Zhao X."/>
            <person name="Zhong W.Y."/>
            <person name="Chen H."/>
            <person name="Yin W.L."/>
            <person name="Huang T."/>
            <person name="Niu S.C."/>
            <person name="Liu Z.J."/>
        </authorList>
    </citation>
    <scope>NUCLEOTIDE SEQUENCE [LARGE SCALE GENOMIC DNA]</scope>
    <source>
        <strain evidence="6">Lindl</strain>
    </source>
</reference>
<dbReference type="GO" id="GO:0003700">
    <property type="term" value="F:DNA-binding transcription factor activity"/>
    <property type="evidence" value="ECO:0007669"/>
    <property type="project" value="InterPro"/>
</dbReference>
<keyword evidence="7" id="KW-1185">Reference proteome</keyword>
<proteinExistence type="predicted"/>
<keyword evidence="1" id="KW-0805">Transcription regulation</keyword>
<keyword evidence="4" id="KW-0472">Membrane</keyword>
<evidence type="ECO:0000256" key="4">
    <source>
        <dbReference type="SAM" id="Phobius"/>
    </source>
</evidence>
<sequence>MGFELREALRRLCVDIGWSYAVFWRAVGFPSPKHLVWDDGHWYGKVQLSASDDVNSHVNSLTQFQSSGLGSIDELVKKTMVPQVHVIGVGIVGQAAYTGNHHWILRNITGDNESSFQHFTDVNNEFLAGIQTIVIIPVFPHGVVQLGSTKRVMENLLFVNHARNSFMQLAVKPGSSIHGLTQNAFGQSSLPRPSIRPATSDYLFRDNCSNVERSLSMRWNNQLSISSATRSLSHNSSSLSTQIKEKMSKVDAEELSNKKNAGVASVPVAELGQPMVHQAGNTLFHLNKQLVNELVEAQVTSNKDLISFSRMPVTLSSLSFREQNLLSECHNRTQEPATAIKASVDGMFGDFDTDSLLEKIEPVDSAEDMERLASASSCTSEIVRTHSDVSCANHLGMIRDMNSLNGNQSISINSYSDSLSKKSQGVSMPGNIRHGNGLAHVSGVSSSSCALSLIGLQECQFGSSNIFGPSQAIKNTDCHHDSCKVQKLHKICAENDSSFISMPNEKSLSFSQLANSGDDLFDVLGLYTGLDRDKSCEQQFTADIPACSSQLDLSPIFYPVDDNISCSEVFSESNTDQLLDAVVSSIYQGARHSLHETLSWKASETKVSGSSIPCASSNDGSTSSGQKQGDYISSSMVKSNTEATGSTSVRTADSVDETERPGYNKSHASLWVESGKNIISDNLFEAHGKMIDESSKLHRKRARPGETPRPRPKDRQLIMDRVKELREIVPSGAKCSIDALLEKTIKHMLFLQSVSKHADKLKKTGEPKIVRKDGAVALKENFQSGATCAFEVGSQIMTCPIIVEDLNPPREMLVEMLCEERGLFLEIADLIRGIGLTILKGVMEARRDQIWARFAVEANRDVTRMEIFCSLVHLLEPTTAHSMHNSKMPQKIFNQPCVPATGVSDPLHTHKKKLLERNLLCENSIVKKIIGFVSVAIIYYIMNYTNIKLYIFENKFSIIVKRIIENEYA</sequence>
<dbReference type="PROSITE" id="PS50888">
    <property type="entry name" value="BHLH"/>
    <property type="match status" value="1"/>
</dbReference>
<feature type="compositionally biased region" description="Basic and acidic residues" evidence="3">
    <location>
        <begin position="703"/>
        <end position="715"/>
    </location>
</feature>
<dbReference type="GO" id="GO:0046983">
    <property type="term" value="F:protein dimerization activity"/>
    <property type="evidence" value="ECO:0007669"/>
    <property type="project" value="InterPro"/>
</dbReference>
<gene>
    <name evidence="6" type="ORF">IEQ34_001302</name>
</gene>
<accession>A0AAV7HPP6</accession>
<dbReference type="Pfam" id="PF14215">
    <property type="entry name" value="bHLH-MYC_N"/>
    <property type="match status" value="1"/>
</dbReference>
<evidence type="ECO:0000259" key="5">
    <source>
        <dbReference type="PROSITE" id="PS50888"/>
    </source>
</evidence>
<feature type="region of interest" description="Disordered" evidence="3">
    <location>
        <begin position="609"/>
        <end position="662"/>
    </location>
</feature>
<dbReference type="InterPro" id="IPR011598">
    <property type="entry name" value="bHLH_dom"/>
</dbReference>
<dbReference type="PANTHER" id="PTHR46196">
    <property type="entry name" value="TRANSCRIPTION FACTOR BHLH155-LIKE ISOFORM X1-RELATED"/>
    <property type="match status" value="1"/>
</dbReference>
<organism evidence="6 7">
    <name type="scientific">Dendrobium chrysotoxum</name>
    <name type="common">Orchid</name>
    <dbReference type="NCBI Taxonomy" id="161865"/>
    <lineage>
        <taxon>Eukaryota</taxon>
        <taxon>Viridiplantae</taxon>
        <taxon>Streptophyta</taxon>
        <taxon>Embryophyta</taxon>
        <taxon>Tracheophyta</taxon>
        <taxon>Spermatophyta</taxon>
        <taxon>Magnoliopsida</taxon>
        <taxon>Liliopsida</taxon>
        <taxon>Asparagales</taxon>
        <taxon>Orchidaceae</taxon>
        <taxon>Epidendroideae</taxon>
        <taxon>Malaxideae</taxon>
        <taxon>Dendrobiinae</taxon>
        <taxon>Dendrobium</taxon>
    </lineage>
</organism>
<evidence type="ECO:0000313" key="7">
    <source>
        <dbReference type="Proteomes" id="UP000775213"/>
    </source>
</evidence>
<dbReference type="PANTHER" id="PTHR46196:SF4">
    <property type="entry name" value="TRANSCRIPTION FACTOR LHW"/>
    <property type="match status" value="1"/>
</dbReference>
<keyword evidence="2" id="KW-0804">Transcription</keyword>
<dbReference type="Proteomes" id="UP000775213">
    <property type="component" value="Unassembled WGS sequence"/>
</dbReference>
<evidence type="ECO:0000313" key="6">
    <source>
        <dbReference type="EMBL" id="KAH0469744.1"/>
    </source>
</evidence>
<dbReference type="CDD" id="cd18915">
    <property type="entry name" value="bHLH_AtLHW_like"/>
    <property type="match status" value="1"/>
</dbReference>
<name>A0AAV7HPP6_DENCH</name>